<dbReference type="Pfam" id="PF01451">
    <property type="entry name" value="LMWPc"/>
    <property type="match status" value="1"/>
</dbReference>
<evidence type="ECO:0000313" key="3">
    <source>
        <dbReference type="EMBL" id="EAK9993984.1"/>
    </source>
</evidence>
<dbReference type="SUPFAM" id="SSF52788">
    <property type="entry name" value="Phosphotyrosine protein phosphatases I"/>
    <property type="match status" value="1"/>
</dbReference>
<dbReference type="Proteomes" id="UP000476009">
    <property type="component" value="Unassembled WGS sequence"/>
</dbReference>
<evidence type="ECO:0000256" key="1">
    <source>
        <dbReference type="ARBA" id="ARBA00022849"/>
    </source>
</evidence>
<name>A0A6L1L2I6_CAMLA</name>
<dbReference type="InterPro" id="IPR036196">
    <property type="entry name" value="Ptyr_pPase_sf"/>
</dbReference>
<dbReference type="Gene3D" id="3.40.50.2300">
    <property type="match status" value="1"/>
</dbReference>
<feature type="domain" description="Phosphotyrosine protein phosphatase I" evidence="2">
    <location>
        <begin position="1"/>
        <end position="129"/>
    </location>
</feature>
<gene>
    <name evidence="3" type="ORF">A9458_03875</name>
</gene>
<keyword evidence="1" id="KW-0059">Arsenical resistance</keyword>
<evidence type="ECO:0000259" key="2">
    <source>
        <dbReference type="SMART" id="SM00226"/>
    </source>
</evidence>
<proteinExistence type="predicted"/>
<protein>
    <submittedName>
        <fullName evidence="3">Arsenate reductase ArsC</fullName>
    </submittedName>
</protein>
<dbReference type="PANTHER" id="PTHR43428">
    <property type="entry name" value="ARSENATE REDUCTASE"/>
    <property type="match status" value="1"/>
</dbReference>
<accession>A0A6L1L2I6</accession>
<comment type="caution">
    <text evidence="3">The sequence shown here is derived from an EMBL/GenBank/DDBJ whole genome shotgun (WGS) entry which is preliminary data.</text>
</comment>
<reference evidence="3 4" key="1">
    <citation type="submission" date="2018-05" db="EMBL/GenBank/DDBJ databases">
        <authorList>
            <consortium name="PulseNet: The National Subtyping Network for Foodborne Disease Surveillance"/>
            <person name="Tarr C.L."/>
            <person name="Trees E."/>
            <person name="Katz L.S."/>
            <person name="Carleton-Romer H.A."/>
            <person name="Stroika S."/>
            <person name="Kucerova Z."/>
            <person name="Roache K.F."/>
            <person name="Sabol A.L."/>
            <person name="Besser J."/>
            <person name="Gerner-Smidt P."/>
        </authorList>
    </citation>
    <scope>NUCLEOTIDE SEQUENCE [LARGE SCALE GENOMIC DNA]</scope>
    <source>
        <strain evidence="3 4">D5625</strain>
    </source>
</reference>
<evidence type="ECO:0000313" key="4">
    <source>
        <dbReference type="Proteomes" id="UP000476009"/>
    </source>
</evidence>
<dbReference type="EMBL" id="AACKNS010000003">
    <property type="protein sequence ID" value="EAK9993984.1"/>
    <property type="molecule type" value="Genomic_DNA"/>
</dbReference>
<dbReference type="AlphaFoldDB" id="A0A6L1L2I6"/>
<dbReference type="SMART" id="SM00226">
    <property type="entry name" value="LMWPc"/>
    <property type="match status" value="1"/>
</dbReference>
<organism evidence="3 4">
    <name type="scientific">Campylobacter lari</name>
    <dbReference type="NCBI Taxonomy" id="201"/>
    <lineage>
        <taxon>Bacteria</taxon>
        <taxon>Pseudomonadati</taxon>
        <taxon>Campylobacterota</taxon>
        <taxon>Epsilonproteobacteria</taxon>
        <taxon>Campylobacterales</taxon>
        <taxon>Campylobacteraceae</taxon>
        <taxon>Campylobacter</taxon>
    </lineage>
</organism>
<dbReference type="PANTHER" id="PTHR43428:SF1">
    <property type="entry name" value="ARSENATE REDUCTASE"/>
    <property type="match status" value="1"/>
</dbReference>
<sequence length="135" mass="14948">MKIAFICIHNSCRSQMAEALCKKMATELGLNLEIYSAGSDISKGINPKAIKILKQKYALDISSYKAKGFDGLPKDLDIVVGMGCGVVCPNIEAKFHFDFDLEDPSGFEDEDFIKVVESLELKLKELLKKITQGEL</sequence>
<dbReference type="GO" id="GO:0046685">
    <property type="term" value="P:response to arsenic-containing substance"/>
    <property type="evidence" value="ECO:0007669"/>
    <property type="project" value="UniProtKB-KW"/>
</dbReference>
<dbReference type="InterPro" id="IPR023485">
    <property type="entry name" value="Ptyr_pPase"/>
</dbReference>